<comment type="caution">
    <text evidence="1">The sequence shown here is derived from an EMBL/GenBank/DDBJ whole genome shotgun (WGS) entry which is preliminary data.</text>
</comment>
<evidence type="ECO:0000313" key="2">
    <source>
        <dbReference type="Proteomes" id="UP000789525"/>
    </source>
</evidence>
<keyword evidence="2" id="KW-1185">Reference proteome</keyword>
<name>A0ACA9ML24_9GLOM</name>
<dbReference type="Proteomes" id="UP000789525">
    <property type="component" value="Unassembled WGS sequence"/>
</dbReference>
<accession>A0ACA9ML24</accession>
<proteinExistence type="predicted"/>
<reference evidence="1" key="1">
    <citation type="submission" date="2021-06" db="EMBL/GenBank/DDBJ databases">
        <authorList>
            <person name="Kallberg Y."/>
            <person name="Tangrot J."/>
            <person name="Rosling A."/>
        </authorList>
    </citation>
    <scope>NUCLEOTIDE SEQUENCE</scope>
    <source>
        <strain evidence="1">CL356</strain>
    </source>
</reference>
<protein>
    <submittedName>
        <fullName evidence="1">6788_t:CDS:1</fullName>
    </submittedName>
</protein>
<dbReference type="EMBL" id="CAJVPT010013779">
    <property type="protein sequence ID" value="CAG8599009.1"/>
    <property type="molecule type" value="Genomic_DNA"/>
</dbReference>
<evidence type="ECO:0000313" key="1">
    <source>
        <dbReference type="EMBL" id="CAG8599009.1"/>
    </source>
</evidence>
<gene>
    <name evidence="1" type="ORF">ACOLOM_LOCUS6614</name>
</gene>
<organism evidence="1 2">
    <name type="scientific">Acaulospora colombiana</name>
    <dbReference type="NCBI Taxonomy" id="27376"/>
    <lineage>
        <taxon>Eukaryota</taxon>
        <taxon>Fungi</taxon>
        <taxon>Fungi incertae sedis</taxon>
        <taxon>Mucoromycota</taxon>
        <taxon>Glomeromycotina</taxon>
        <taxon>Glomeromycetes</taxon>
        <taxon>Diversisporales</taxon>
        <taxon>Acaulosporaceae</taxon>
        <taxon>Acaulospora</taxon>
    </lineage>
</organism>
<sequence length="124" mass="13453">MQTRSLSYLLVANSARWTSQSSGRSGESLEDEDESKGRVESFALSRRVQGLSKLGSNAGYRLYGYGSLETSPQSATTHSCLSPSSAPDASALIEIRDLEIKSVCQQPNSFGANLPSYKNTHEFI</sequence>